<dbReference type="EMBL" id="JAINUG010000016">
    <property type="protein sequence ID" value="KAJ8413473.1"/>
    <property type="molecule type" value="Genomic_DNA"/>
</dbReference>
<gene>
    <name evidence="1" type="ORF">AAFF_G00094690</name>
</gene>
<dbReference type="AlphaFoldDB" id="A0AAD7WYC1"/>
<evidence type="ECO:0000313" key="2">
    <source>
        <dbReference type="Proteomes" id="UP001221898"/>
    </source>
</evidence>
<proteinExistence type="predicted"/>
<protein>
    <submittedName>
        <fullName evidence="1">Uncharacterized protein</fullName>
    </submittedName>
</protein>
<name>A0AAD7WYC1_9TELE</name>
<comment type="caution">
    <text evidence="1">The sequence shown here is derived from an EMBL/GenBank/DDBJ whole genome shotgun (WGS) entry which is preliminary data.</text>
</comment>
<accession>A0AAD7WYC1</accession>
<dbReference type="Proteomes" id="UP001221898">
    <property type="component" value="Unassembled WGS sequence"/>
</dbReference>
<sequence length="109" mass="12454">MQDPDTGSHHILTGDCWAWTRAKPGHTLRFALFEEETEARSLWETKLTWTTQQGMLLRDVTTGNVRVKRALTQTHSGGNIPRFIQSLQSGFEDPQLQNLALSEEENECR</sequence>
<evidence type="ECO:0000313" key="1">
    <source>
        <dbReference type="EMBL" id="KAJ8413473.1"/>
    </source>
</evidence>
<organism evidence="1 2">
    <name type="scientific">Aldrovandia affinis</name>
    <dbReference type="NCBI Taxonomy" id="143900"/>
    <lineage>
        <taxon>Eukaryota</taxon>
        <taxon>Metazoa</taxon>
        <taxon>Chordata</taxon>
        <taxon>Craniata</taxon>
        <taxon>Vertebrata</taxon>
        <taxon>Euteleostomi</taxon>
        <taxon>Actinopterygii</taxon>
        <taxon>Neopterygii</taxon>
        <taxon>Teleostei</taxon>
        <taxon>Notacanthiformes</taxon>
        <taxon>Halosauridae</taxon>
        <taxon>Aldrovandia</taxon>
    </lineage>
</organism>
<keyword evidence="2" id="KW-1185">Reference proteome</keyword>
<reference evidence="1" key="1">
    <citation type="journal article" date="2023" name="Science">
        <title>Genome structures resolve the early diversification of teleost fishes.</title>
        <authorList>
            <person name="Parey E."/>
            <person name="Louis A."/>
            <person name="Montfort J."/>
            <person name="Bouchez O."/>
            <person name="Roques C."/>
            <person name="Iampietro C."/>
            <person name="Lluch J."/>
            <person name="Castinel A."/>
            <person name="Donnadieu C."/>
            <person name="Desvignes T."/>
            <person name="Floi Bucao C."/>
            <person name="Jouanno E."/>
            <person name="Wen M."/>
            <person name="Mejri S."/>
            <person name="Dirks R."/>
            <person name="Jansen H."/>
            <person name="Henkel C."/>
            <person name="Chen W.J."/>
            <person name="Zahm M."/>
            <person name="Cabau C."/>
            <person name="Klopp C."/>
            <person name="Thompson A.W."/>
            <person name="Robinson-Rechavi M."/>
            <person name="Braasch I."/>
            <person name="Lecointre G."/>
            <person name="Bobe J."/>
            <person name="Postlethwait J.H."/>
            <person name="Berthelot C."/>
            <person name="Roest Crollius H."/>
            <person name="Guiguen Y."/>
        </authorList>
    </citation>
    <scope>NUCLEOTIDE SEQUENCE</scope>
    <source>
        <strain evidence="1">NC1722</strain>
    </source>
</reference>